<feature type="domain" description="Mutator-like transposase" evidence="1">
    <location>
        <begin position="9"/>
        <end position="78"/>
    </location>
</feature>
<protein>
    <recommendedName>
        <fullName evidence="1">Mutator-like transposase domain-containing protein</fullName>
    </recommendedName>
</protein>
<sequence>MEVQPPMPKKNTSFKAGQMEVEAGKMLFERSLQKRNMWNPTVVCDGDSCTYNAIRDAKVYGYVEVQKEDCINHVQKEEQADSGTQLVANTQRCRQAKLWWPGKANS</sequence>
<keyword evidence="3" id="KW-1185">Reference proteome</keyword>
<reference evidence="2 3" key="1">
    <citation type="journal article" date="2020" name="Cell">
        <title>Large-Scale Comparative Analyses of Tick Genomes Elucidate Their Genetic Diversity and Vector Capacities.</title>
        <authorList>
            <consortium name="Tick Genome and Microbiome Consortium (TIGMIC)"/>
            <person name="Jia N."/>
            <person name="Wang J."/>
            <person name="Shi W."/>
            <person name="Du L."/>
            <person name="Sun Y."/>
            <person name="Zhan W."/>
            <person name="Jiang J.F."/>
            <person name="Wang Q."/>
            <person name="Zhang B."/>
            <person name="Ji P."/>
            <person name="Bell-Sakyi L."/>
            <person name="Cui X.M."/>
            <person name="Yuan T.T."/>
            <person name="Jiang B.G."/>
            <person name="Yang W.F."/>
            <person name="Lam T.T."/>
            <person name="Chang Q.C."/>
            <person name="Ding S.J."/>
            <person name="Wang X.J."/>
            <person name="Zhu J.G."/>
            <person name="Ruan X.D."/>
            <person name="Zhao L."/>
            <person name="Wei J.T."/>
            <person name="Ye R.Z."/>
            <person name="Que T.C."/>
            <person name="Du C.H."/>
            <person name="Zhou Y.H."/>
            <person name="Cheng J.X."/>
            <person name="Dai P.F."/>
            <person name="Guo W.B."/>
            <person name="Han X.H."/>
            <person name="Huang E.J."/>
            <person name="Li L.F."/>
            <person name="Wei W."/>
            <person name="Gao Y.C."/>
            <person name="Liu J.Z."/>
            <person name="Shao H.Z."/>
            <person name="Wang X."/>
            <person name="Wang C.C."/>
            <person name="Yang T.C."/>
            <person name="Huo Q.B."/>
            <person name="Li W."/>
            <person name="Chen H.Y."/>
            <person name="Chen S.E."/>
            <person name="Zhou L.G."/>
            <person name="Ni X.B."/>
            <person name="Tian J.H."/>
            <person name="Sheng Y."/>
            <person name="Liu T."/>
            <person name="Pan Y.S."/>
            <person name="Xia L.Y."/>
            <person name="Li J."/>
            <person name="Zhao F."/>
            <person name="Cao W.C."/>
        </authorList>
    </citation>
    <scope>NUCLEOTIDE SEQUENCE [LARGE SCALE GENOMIC DNA]</scope>
    <source>
        <strain evidence="2">HaeL-2018</strain>
    </source>
</reference>
<dbReference type="VEuPathDB" id="VectorBase:HLOH_050174"/>
<dbReference type="AlphaFoldDB" id="A0A9J6FIR7"/>
<dbReference type="Proteomes" id="UP000821853">
    <property type="component" value="Chromosome 1"/>
</dbReference>
<gene>
    <name evidence="2" type="ORF">HPB48_005067</name>
</gene>
<name>A0A9J6FIR7_HAELO</name>
<organism evidence="2 3">
    <name type="scientific">Haemaphysalis longicornis</name>
    <name type="common">Bush tick</name>
    <dbReference type="NCBI Taxonomy" id="44386"/>
    <lineage>
        <taxon>Eukaryota</taxon>
        <taxon>Metazoa</taxon>
        <taxon>Ecdysozoa</taxon>
        <taxon>Arthropoda</taxon>
        <taxon>Chelicerata</taxon>
        <taxon>Arachnida</taxon>
        <taxon>Acari</taxon>
        <taxon>Parasitiformes</taxon>
        <taxon>Ixodida</taxon>
        <taxon>Ixodoidea</taxon>
        <taxon>Ixodidae</taxon>
        <taxon>Haemaphysalinae</taxon>
        <taxon>Haemaphysalis</taxon>
    </lineage>
</organism>
<comment type="caution">
    <text evidence="2">The sequence shown here is derived from an EMBL/GenBank/DDBJ whole genome shotgun (WGS) entry which is preliminary data.</text>
</comment>
<dbReference type="EMBL" id="JABSTR010000001">
    <property type="protein sequence ID" value="KAH9361780.1"/>
    <property type="molecule type" value="Genomic_DNA"/>
</dbReference>
<accession>A0A9J6FIR7</accession>
<dbReference type="OrthoDB" id="6506224at2759"/>
<evidence type="ECO:0000313" key="2">
    <source>
        <dbReference type="EMBL" id="KAH9361780.1"/>
    </source>
</evidence>
<dbReference type="InterPro" id="IPR049012">
    <property type="entry name" value="Mutator_transp_dom"/>
</dbReference>
<dbReference type="Pfam" id="PF20700">
    <property type="entry name" value="Mutator"/>
    <property type="match status" value="1"/>
</dbReference>
<evidence type="ECO:0000313" key="3">
    <source>
        <dbReference type="Proteomes" id="UP000821853"/>
    </source>
</evidence>
<proteinExistence type="predicted"/>
<evidence type="ECO:0000259" key="1">
    <source>
        <dbReference type="Pfam" id="PF20700"/>
    </source>
</evidence>